<dbReference type="CDD" id="cd15482">
    <property type="entry name" value="Sialidase_non-viral"/>
    <property type="match status" value="1"/>
</dbReference>
<keyword evidence="1" id="KW-0732">Signal</keyword>
<name>A0ABQ6ZKR2_9GAMM</name>
<reference evidence="2 3" key="1">
    <citation type="submission" date="2017-10" db="EMBL/GenBank/DDBJ databases">
        <title>Whole genome sequencing of members of genus Pseudoxanthomonas.</title>
        <authorList>
            <person name="Kumar S."/>
            <person name="Bansal K."/>
            <person name="Kaur A."/>
            <person name="Patil P."/>
            <person name="Sharma S."/>
            <person name="Patil P.B."/>
        </authorList>
    </citation>
    <scope>NUCLEOTIDE SEQUENCE [LARGE SCALE GENOMIC DNA]</scope>
    <source>
        <strain evidence="2 3">DSM 17109</strain>
    </source>
</reference>
<comment type="caution">
    <text evidence="2">The sequence shown here is derived from an EMBL/GenBank/DDBJ whole genome shotgun (WGS) entry which is preliminary data.</text>
</comment>
<keyword evidence="3" id="KW-1185">Reference proteome</keyword>
<protein>
    <recommendedName>
        <fullName evidence="4">Exo-alpha-sialidase</fullName>
    </recommendedName>
</protein>
<dbReference type="Proteomes" id="UP000781710">
    <property type="component" value="Unassembled WGS sequence"/>
</dbReference>
<evidence type="ECO:0000313" key="3">
    <source>
        <dbReference type="Proteomes" id="UP000781710"/>
    </source>
</evidence>
<organism evidence="2 3">
    <name type="scientific">Pseudoxanthomonas japonensis</name>
    <dbReference type="NCBI Taxonomy" id="69284"/>
    <lineage>
        <taxon>Bacteria</taxon>
        <taxon>Pseudomonadati</taxon>
        <taxon>Pseudomonadota</taxon>
        <taxon>Gammaproteobacteria</taxon>
        <taxon>Lysobacterales</taxon>
        <taxon>Lysobacteraceae</taxon>
        <taxon>Pseudoxanthomonas</taxon>
    </lineage>
</organism>
<sequence length="427" mass="45759">MLTSRWSRPLLPVLLAALSACSPPGEPVPAAVAPSSVVDVVDLPSPPGAAQPDLVSTPDGALLLSWIEPVDGAGHRLRFSRRPAGTEGWESPRTIAEGDTWFVNWADTPHVYALPDGSLWAHWLRSTGPSRMDYGIDLVRSADGGTTWSAPQLVHPSGTPGDHGFVTFWPQARDRLGIAWLDSRQKAASGHAGHDGGGHDHAGGAAMMLRAATYDAQAKQVGEWSLDTSTCDCCTTSSAVTDRGVVVVYRGRGDGEIRDTRIVRFDGQRWTSPRDVHADGWKIAGCPVNGPVAVADGATVWVAWYTEAGGVPELRAARSDDAGDTFGAPVTLAKGMQVLGRLGLVHGDGHLLVSWLEQAQDERQTLVLARYDHAWAGAQRVDVATLSARGRASGIPRLQWHDDAAWLVWTDVAGERPRLQSARVVFR</sequence>
<dbReference type="SUPFAM" id="SSF50939">
    <property type="entry name" value="Sialidases"/>
    <property type="match status" value="2"/>
</dbReference>
<dbReference type="InterPro" id="IPR036278">
    <property type="entry name" value="Sialidase_sf"/>
</dbReference>
<dbReference type="RefSeq" id="WP_162336676.1">
    <property type="nucleotide sequence ID" value="NZ_JBHSRQ010000016.1"/>
</dbReference>
<dbReference type="PROSITE" id="PS51257">
    <property type="entry name" value="PROKAR_LIPOPROTEIN"/>
    <property type="match status" value="1"/>
</dbReference>
<dbReference type="EMBL" id="PDWW01000003">
    <property type="protein sequence ID" value="KAF1726782.1"/>
    <property type="molecule type" value="Genomic_DNA"/>
</dbReference>
<accession>A0ABQ6ZKR2</accession>
<evidence type="ECO:0000256" key="1">
    <source>
        <dbReference type="SAM" id="SignalP"/>
    </source>
</evidence>
<evidence type="ECO:0008006" key="4">
    <source>
        <dbReference type="Google" id="ProtNLM"/>
    </source>
</evidence>
<feature type="signal peptide" evidence="1">
    <location>
        <begin position="1"/>
        <end position="22"/>
    </location>
</feature>
<gene>
    <name evidence="2" type="ORF">CSC78_04335</name>
</gene>
<dbReference type="Gene3D" id="2.120.10.10">
    <property type="match status" value="2"/>
</dbReference>
<proteinExistence type="predicted"/>
<feature type="chain" id="PRO_5046893109" description="Exo-alpha-sialidase" evidence="1">
    <location>
        <begin position="23"/>
        <end position="427"/>
    </location>
</feature>
<evidence type="ECO:0000313" key="2">
    <source>
        <dbReference type="EMBL" id="KAF1726782.1"/>
    </source>
</evidence>